<feature type="compositionally biased region" description="Basic and acidic residues" evidence="1">
    <location>
        <begin position="305"/>
        <end position="314"/>
    </location>
</feature>
<evidence type="ECO:0000313" key="5">
    <source>
        <dbReference type="Proteomes" id="UP000008370"/>
    </source>
</evidence>
<keyword evidence="2" id="KW-0472">Membrane</keyword>
<dbReference type="EMBL" id="JH930480">
    <property type="protein sequence ID" value="EKM49822.1"/>
    <property type="molecule type" value="Genomic_DNA"/>
</dbReference>
<proteinExistence type="predicted"/>
<reference evidence="4 5" key="1">
    <citation type="journal article" date="2012" name="BMC Genomics">
        <title>Comparative genomics of the white-rot fungi, Phanerochaete carnosa and P. chrysosporium, to elucidate the genetic basis of the distinct wood types they colonize.</title>
        <authorList>
            <person name="Suzuki H."/>
            <person name="MacDonald J."/>
            <person name="Syed K."/>
            <person name="Salamov A."/>
            <person name="Hori C."/>
            <person name="Aerts A."/>
            <person name="Henrissat B."/>
            <person name="Wiebenga A."/>
            <person name="vanKuyk P.A."/>
            <person name="Barry K."/>
            <person name="Lindquist E."/>
            <person name="LaButti K."/>
            <person name="Lapidus A."/>
            <person name="Lucas S."/>
            <person name="Coutinho P."/>
            <person name="Gong Y."/>
            <person name="Samejima M."/>
            <person name="Mahadevan R."/>
            <person name="Abou-Zaid M."/>
            <person name="de Vries R.P."/>
            <person name="Igarashi K."/>
            <person name="Yadav J.S."/>
            <person name="Grigoriev I.V."/>
            <person name="Master E.R."/>
        </authorList>
    </citation>
    <scope>NUCLEOTIDE SEQUENCE [LARGE SCALE GENOMIC DNA]</scope>
    <source>
        <strain evidence="4 5">HHB-10118-sp</strain>
    </source>
</reference>
<keyword evidence="2" id="KW-0812">Transmembrane</keyword>
<evidence type="ECO:0000256" key="2">
    <source>
        <dbReference type="SAM" id="Phobius"/>
    </source>
</evidence>
<dbReference type="HOGENOM" id="CLU_053360_2_0_1"/>
<keyword evidence="5" id="KW-1185">Reference proteome</keyword>
<dbReference type="Pfam" id="PF20151">
    <property type="entry name" value="DUF6533"/>
    <property type="match status" value="1"/>
</dbReference>
<feature type="domain" description="DUF6533" evidence="3">
    <location>
        <begin position="21"/>
        <end position="56"/>
    </location>
</feature>
<dbReference type="InParanoid" id="K5WHZ1"/>
<feature type="transmembrane region" description="Helical" evidence="2">
    <location>
        <begin position="221"/>
        <end position="242"/>
    </location>
</feature>
<feature type="transmembrane region" description="Helical" evidence="2">
    <location>
        <begin position="21"/>
        <end position="39"/>
    </location>
</feature>
<feature type="transmembrane region" description="Helical" evidence="2">
    <location>
        <begin position="98"/>
        <end position="116"/>
    </location>
</feature>
<evidence type="ECO:0000259" key="3">
    <source>
        <dbReference type="Pfam" id="PF20151"/>
    </source>
</evidence>
<dbReference type="RefSeq" id="XP_007401874.1">
    <property type="nucleotide sequence ID" value="XM_007401812.1"/>
</dbReference>
<dbReference type="KEGG" id="pco:PHACADRAFT_201525"/>
<dbReference type="Proteomes" id="UP000008370">
    <property type="component" value="Unassembled WGS sequence"/>
</dbReference>
<sequence length="314" mass="34605">MSTQSDQALVQAYSQVLIPQYIFTAVSCLVVYEFLITIGDEINTVWKRPITRSAVLLGSIRCCSTLEIVTWIFILAGFFLTGLFSTLRAFVVSDGSRFWSLVVLMLSMVPFAVNVARRRGGIEVWSRYGSAYRNDMRLGASIIRANNPHVVVYASRGSLVLSDTIVLVLTWIKTFGEWARARRLKVKVSLTTCLLRDGTIYFIALLAMNIAQLLAYDSSGVTPPVSTFIMTLPPLLISRFMINLRTADSEVPNHSACIAGTQQELSALQFRESPDWLGNIGETLQDGWSDESRAEGSGAAEADEAGCHETNAEA</sequence>
<feature type="transmembrane region" description="Helical" evidence="2">
    <location>
        <begin position="68"/>
        <end position="91"/>
    </location>
</feature>
<accession>K5WHZ1</accession>
<keyword evidence="2" id="KW-1133">Transmembrane helix</keyword>
<evidence type="ECO:0000313" key="4">
    <source>
        <dbReference type="EMBL" id="EKM49822.1"/>
    </source>
</evidence>
<evidence type="ECO:0000256" key="1">
    <source>
        <dbReference type="SAM" id="MobiDB-lite"/>
    </source>
</evidence>
<organism evidence="4 5">
    <name type="scientific">Phanerochaete carnosa (strain HHB-10118-sp)</name>
    <name type="common">White-rot fungus</name>
    <name type="synonym">Peniophora carnosa</name>
    <dbReference type="NCBI Taxonomy" id="650164"/>
    <lineage>
        <taxon>Eukaryota</taxon>
        <taxon>Fungi</taxon>
        <taxon>Dikarya</taxon>
        <taxon>Basidiomycota</taxon>
        <taxon>Agaricomycotina</taxon>
        <taxon>Agaricomycetes</taxon>
        <taxon>Polyporales</taxon>
        <taxon>Phanerochaetaceae</taxon>
        <taxon>Phanerochaete</taxon>
    </lineage>
</organism>
<feature type="transmembrane region" description="Helical" evidence="2">
    <location>
        <begin position="193"/>
        <end position="215"/>
    </location>
</feature>
<feature type="region of interest" description="Disordered" evidence="1">
    <location>
        <begin position="287"/>
        <end position="314"/>
    </location>
</feature>
<dbReference type="OrthoDB" id="2742807at2759"/>
<protein>
    <recommendedName>
        <fullName evidence="3">DUF6533 domain-containing protein</fullName>
    </recommendedName>
</protein>
<dbReference type="AlphaFoldDB" id="K5WHZ1"/>
<dbReference type="GeneID" id="18911615"/>
<gene>
    <name evidence="4" type="ORF">PHACADRAFT_201525</name>
</gene>
<name>K5WHZ1_PHACS</name>
<dbReference type="InterPro" id="IPR045340">
    <property type="entry name" value="DUF6533"/>
</dbReference>